<dbReference type="GO" id="GO:0032259">
    <property type="term" value="P:methylation"/>
    <property type="evidence" value="ECO:0007669"/>
    <property type="project" value="UniProtKB-KW"/>
</dbReference>
<reference evidence="5" key="1">
    <citation type="submission" date="2022-08" db="EMBL/GenBank/DDBJ databases">
        <authorList>
            <person name="Somphong A."/>
            <person name="Phongsopitanun W."/>
        </authorList>
    </citation>
    <scope>NUCLEOTIDE SEQUENCE</scope>
    <source>
        <strain evidence="5">LP05-1</strain>
    </source>
</reference>
<dbReference type="RefSeq" id="WP_258790196.1">
    <property type="nucleotide sequence ID" value="NZ_JANUGQ010000027.1"/>
</dbReference>
<dbReference type="PANTHER" id="PTHR44942:SF4">
    <property type="entry name" value="METHYLTRANSFERASE TYPE 11 DOMAIN-CONTAINING PROTEIN"/>
    <property type="match status" value="1"/>
</dbReference>
<keyword evidence="6" id="KW-1185">Reference proteome</keyword>
<evidence type="ECO:0000259" key="4">
    <source>
        <dbReference type="Pfam" id="PF13649"/>
    </source>
</evidence>
<dbReference type="InterPro" id="IPR041698">
    <property type="entry name" value="Methyltransf_25"/>
</dbReference>
<feature type="domain" description="Methyltransferase" evidence="4">
    <location>
        <begin position="40"/>
        <end position="130"/>
    </location>
</feature>
<evidence type="ECO:0000256" key="1">
    <source>
        <dbReference type="ARBA" id="ARBA00022603"/>
    </source>
</evidence>
<organism evidence="5 6">
    <name type="scientific">Streptomyces pyxinae</name>
    <dbReference type="NCBI Taxonomy" id="2970734"/>
    <lineage>
        <taxon>Bacteria</taxon>
        <taxon>Bacillati</taxon>
        <taxon>Actinomycetota</taxon>
        <taxon>Actinomycetes</taxon>
        <taxon>Kitasatosporales</taxon>
        <taxon>Streptomycetaceae</taxon>
        <taxon>Streptomyces</taxon>
    </lineage>
</organism>
<keyword evidence="1 5" id="KW-0489">Methyltransferase</keyword>
<dbReference type="InterPro" id="IPR029063">
    <property type="entry name" value="SAM-dependent_MTases_sf"/>
</dbReference>
<dbReference type="Gene3D" id="3.40.50.150">
    <property type="entry name" value="Vaccinia Virus protein VP39"/>
    <property type="match status" value="1"/>
</dbReference>
<comment type="caution">
    <text evidence="5">The sequence shown here is derived from an EMBL/GenBank/DDBJ whole genome shotgun (WGS) entry which is preliminary data.</text>
</comment>
<name>A0ABT2CN89_9ACTN</name>
<dbReference type="Pfam" id="PF13649">
    <property type="entry name" value="Methyltransf_25"/>
    <property type="match status" value="1"/>
</dbReference>
<dbReference type="EMBL" id="JANUGQ010000027">
    <property type="protein sequence ID" value="MCS0638893.1"/>
    <property type="molecule type" value="Genomic_DNA"/>
</dbReference>
<dbReference type="SUPFAM" id="SSF53335">
    <property type="entry name" value="S-adenosyl-L-methionine-dependent methyltransferases"/>
    <property type="match status" value="1"/>
</dbReference>
<evidence type="ECO:0000256" key="3">
    <source>
        <dbReference type="SAM" id="MobiDB-lite"/>
    </source>
</evidence>
<protein>
    <submittedName>
        <fullName evidence="5">Class I SAM-dependent methyltransferase</fullName>
    </submittedName>
</protein>
<dbReference type="InterPro" id="IPR051052">
    <property type="entry name" value="Diverse_substrate_MTase"/>
</dbReference>
<evidence type="ECO:0000256" key="2">
    <source>
        <dbReference type="ARBA" id="ARBA00022679"/>
    </source>
</evidence>
<dbReference type="Proteomes" id="UP001431313">
    <property type="component" value="Unassembled WGS sequence"/>
</dbReference>
<dbReference type="PANTHER" id="PTHR44942">
    <property type="entry name" value="METHYLTRANSF_11 DOMAIN-CONTAINING PROTEIN"/>
    <property type="match status" value="1"/>
</dbReference>
<keyword evidence="2" id="KW-0808">Transferase</keyword>
<feature type="region of interest" description="Disordered" evidence="3">
    <location>
        <begin position="164"/>
        <end position="191"/>
    </location>
</feature>
<proteinExistence type="predicted"/>
<evidence type="ECO:0000313" key="6">
    <source>
        <dbReference type="Proteomes" id="UP001431313"/>
    </source>
</evidence>
<gene>
    <name evidence="5" type="ORF">NX801_25235</name>
</gene>
<dbReference type="GO" id="GO:0008168">
    <property type="term" value="F:methyltransferase activity"/>
    <property type="evidence" value="ECO:0007669"/>
    <property type="project" value="UniProtKB-KW"/>
</dbReference>
<evidence type="ECO:0000313" key="5">
    <source>
        <dbReference type="EMBL" id="MCS0638893.1"/>
    </source>
</evidence>
<sequence>MERQKFDGLAEEYERHRPRYPEALVREIARRVPRHGRRRVVDAGAGTGIALEGLVPLLGPECRYEAVDVSGDMVAAGRAKFPGVTWTVGAAEPYLEGSADIDLVVVAQAYQWMDRPRFRRAARRCLRPGGVPAVMRERPGPTVESVHGRLRELAGGVWSGLPPGLPGVRRRRRAERRVPTGRRGGGDAHGRLDAADGGDFLGFARSSTQVRRGLAAHGEAMTGRPADLVGAHAENGGLGIAYRCRLFLAVR</sequence>
<accession>A0ABT2CN89</accession>